<keyword evidence="1" id="KW-0812">Transmembrane</keyword>
<dbReference type="GO" id="GO:0019450">
    <property type="term" value="P:L-cysteine catabolic process to pyruvate"/>
    <property type="evidence" value="ECO:0007669"/>
    <property type="project" value="TreeGrafter"/>
</dbReference>
<dbReference type="KEGG" id="hmr:Hipma_0906"/>
<keyword evidence="1" id="KW-1133">Transmembrane helix</keyword>
<dbReference type="PIRSF" id="PIRSF006054">
    <property type="entry name" value="UCP006054"/>
    <property type="match status" value="1"/>
</dbReference>
<evidence type="ECO:0000259" key="2">
    <source>
        <dbReference type="Pfam" id="PF03313"/>
    </source>
</evidence>
<dbReference type="STRING" id="760142.Hipma_0906"/>
<keyword evidence="4" id="KW-1185">Reference proteome</keyword>
<accession>F2LVU2</accession>
<sequence>MKSLAERLSEMVEFSLGCTEPAAIAFNTAYLSNYIKDADYIEIEIDRMTFKNAFNAGIPNSNGLTGTKWAAILGYLISDTSKGLEIFQLLNEATLNKAINSNIDVKIDVVEKKYLYIKSKATRNGQTSEITTSKTHTGISKIIKNGKVIFYKKPQDEEEVEFEKKYYKPETWADLIDELYLDGSLREKIKKAININIKAKEFGRRYSDNDLGVFGAVYARMGGDNIQVASCAGSGNKGLTATIPIVDFAKQIKASDEKTTKAVMLSCFITSLITSKFGFVSSTCGVVHAAAVGVIGGILYLKNRSDLFLSAFFNYIEGVGGVFCDGAKRGCSAKALYAVKMAFEAIWLAEKGVIIGFKDGFLGKDFYQTLENLFKYDPYFKLFDRETIEILNKKEN</sequence>
<dbReference type="AlphaFoldDB" id="F2LVU2"/>
<dbReference type="InterPro" id="IPR021144">
    <property type="entry name" value="UPF0597"/>
</dbReference>
<dbReference type="HOGENOM" id="CLU_051840_0_0_7"/>
<organism evidence="3 4">
    <name type="scientific">Hippea maritima (strain ATCC 700847 / DSM 10411 / MH2)</name>
    <dbReference type="NCBI Taxonomy" id="760142"/>
    <lineage>
        <taxon>Bacteria</taxon>
        <taxon>Pseudomonadati</taxon>
        <taxon>Campylobacterota</taxon>
        <taxon>Desulfurellia</taxon>
        <taxon>Desulfurellales</taxon>
        <taxon>Hippeaceae</taxon>
        <taxon>Hippea</taxon>
    </lineage>
</organism>
<dbReference type="PANTHER" id="PTHR30501:SF2">
    <property type="entry name" value="UPF0597 PROTEIN YHAM"/>
    <property type="match status" value="1"/>
</dbReference>
<keyword evidence="1" id="KW-0472">Membrane</keyword>
<proteinExistence type="predicted"/>
<dbReference type="Pfam" id="PF03313">
    <property type="entry name" value="SDH_alpha"/>
    <property type="match status" value="1"/>
</dbReference>
<dbReference type="Proteomes" id="UP000008139">
    <property type="component" value="Chromosome"/>
</dbReference>
<dbReference type="InterPro" id="IPR005130">
    <property type="entry name" value="Ser_deHydtase-like_asu"/>
</dbReference>
<reference evidence="3 4" key="1">
    <citation type="journal article" date="2011" name="Stand. Genomic Sci.">
        <title>Complete genome sequence of the thermophilic sulfur-reducer Hippea maritima type strain (MH(2)).</title>
        <authorList>
            <person name="Huntemann M."/>
            <person name="Lu M."/>
            <person name="Nolan M."/>
            <person name="Lapidus A."/>
            <person name="Lucas S."/>
            <person name="Hammon N."/>
            <person name="Deshpande S."/>
            <person name="Cheng J.F."/>
            <person name="Tapia R."/>
            <person name="Han C."/>
            <person name="Goodwin L."/>
            <person name="Pitluck S."/>
            <person name="Liolios K."/>
            <person name="Pagani I."/>
            <person name="Ivanova N."/>
            <person name="Ovchinikova G."/>
            <person name="Pati A."/>
            <person name="Chen A."/>
            <person name="Palaniappan K."/>
            <person name="Land M."/>
            <person name="Hauser L."/>
            <person name="Jeffries C.D."/>
            <person name="Detter J.C."/>
            <person name="Brambilla E.M."/>
            <person name="Rohde M."/>
            <person name="Spring S."/>
            <person name="Goker M."/>
            <person name="Woyke T."/>
            <person name="Bristow J."/>
            <person name="Eisen J.A."/>
            <person name="Markowitz V."/>
            <person name="Hugenholtz P."/>
            <person name="Kyrpides N.C."/>
            <person name="Klenk H.P."/>
            <person name="Mavromatis K."/>
        </authorList>
    </citation>
    <scope>NUCLEOTIDE SEQUENCE [LARGE SCALE GENOMIC DNA]</scope>
    <source>
        <strain evidence="4">ATCC 700847 / DSM 10411 / MH2</strain>
    </source>
</reference>
<dbReference type="EMBL" id="CP002606">
    <property type="protein sequence ID" value="AEA33876.1"/>
    <property type="molecule type" value="Genomic_DNA"/>
</dbReference>
<feature type="transmembrane region" description="Helical" evidence="1">
    <location>
        <begin position="277"/>
        <end position="301"/>
    </location>
</feature>
<dbReference type="eggNOG" id="COG3681">
    <property type="taxonomic scope" value="Bacteria"/>
</dbReference>
<dbReference type="InParanoid" id="F2LVU2"/>
<feature type="domain" description="Serine dehydratase-like alpha subunit" evidence="2">
    <location>
        <begin position="185"/>
        <end position="373"/>
    </location>
</feature>
<evidence type="ECO:0000313" key="3">
    <source>
        <dbReference type="EMBL" id="AEA33876.1"/>
    </source>
</evidence>
<protein>
    <recommendedName>
        <fullName evidence="2">Serine dehydratase-like alpha subunit domain-containing protein</fullName>
    </recommendedName>
</protein>
<gene>
    <name evidence="3" type="ordered locus">Hipma_0906</name>
</gene>
<evidence type="ECO:0000256" key="1">
    <source>
        <dbReference type="SAM" id="Phobius"/>
    </source>
</evidence>
<dbReference type="FunCoup" id="F2LVU2">
    <property type="interactions" value="26"/>
</dbReference>
<evidence type="ECO:0000313" key="4">
    <source>
        <dbReference type="Proteomes" id="UP000008139"/>
    </source>
</evidence>
<dbReference type="PANTHER" id="PTHR30501">
    <property type="entry name" value="UPF0597 PROTEIN YHAM"/>
    <property type="match status" value="1"/>
</dbReference>
<reference evidence="4" key="2">
    <citation type="submission" date="2011-03" db="EMBL/GenBank/DDBJ databases">
        <title>The complete genome of Hippea maritima DSM 10411.</title>
        <authorList>
            <consortium name="US DOE Joint Genome Institute (JGI-PGF)"/>
            <person name="Lucas S."/>
            <person name="Copeland A."/>
            <person name="Lapidus A."/>
            <person name="Bruce D."/>
            <person name="Goodwin L."/>
            <person name="Pitluck S."/>
            <person name="Peters L."/>
            <person name="Kyrpides N."/>
            <person name="Mavromatis K."/>
            <person name="Pagani I."/>
            <person name="Ivanova N."/>
            <person name="Mikhailova N."/>
            <person name="Lu M."/>
            <person name="Detter J.C."/>
            <person name="Tapia R."/>
            <person name="Han C."/>
            <person name="Land M."/>
            <person name="Hauser L."/>
            <person name="Markowitz V."/>
            <person name="Cheng J.-F."/>
            <person name="Hugenholtz P."/>
            <person name="Woyke T."/>
            <person name="Wu D."/>
            <person name="Spring S."/>
            <person name="Schroeder M."/>
            <person name="Brambilla E."/>
            <person name="Klenk H.-P."/>
            <person name="Eisen J.A."/>
        </authorList>
    </citation>
    <scope>NUCLEOTIDE SEQUENCE [LARGE SCALE GENOMIC DNA]</scope>
    <source>
        <strain evidence="4">ATCC 700847 / DSM 10411 / MH2</strain>
    </source>
</reference>
<dbReference type="GO" id="GO:0080146">
    <property type="term" value="F:L-cysteine desulfhydrase activity"/>
    <property type="evidence" value="ECO:0007669"/>
    <property type="project" value="TreeGrafter"/>
</dbReference>
<dbReference type="RefSeq" id="WP_013681917.1">
    <property type="nucleotide sequence ID" value="NC_015318.1"/>
</dbReference>
<name>F2LVU2_HIPMA</name>